<reference evidence="4 5" key="1">
    <citation type="journal article" date="2008" name="Science">
        <title>The Physcomitrella genome reveals evolutionary insights into the conquest of land by plants.</title>
        <authorList>
            <person name="Rensing S."/>
            <person name="Lang D."/>
            <person name="Zimmer A."/>
            <person name="Terry A."/>
            <person name="Salamov A."/>
            <person name="Shapiro H."/>
            <person name="Nishiyama T."/>
            <person name="Perroud P.-F."/>
            <person name="Lindquist E."/>
            <person name="Kamisugi Y."/>
            <person name="Tanahashi T."/>
            <person name="Sakakibara K."/>
            <person name="Fujita T."/>
            <person name="Oishi K."/>
            <person name="Shin-I T."/>
            <person name="Kuroki Y."/>
            <person name="Toyoda A."/>
            <person name="Suzuki Y."/>
            <person name="Hashimoto A."/>
            <person name="Yamaguchi K."/>
            <person name="Sugano A."/>
            <person name="Kohara Y."/>
            <person name="Fujiyama A."/>
            <person name="Anterola A."/>
            <person name="Aoki S."/>
            <person name="Ashton N."/>
            <person name="Barbazuk W.B."/>
            <person name="Barker E."/>
            <person name="Bennetzen J."/>
            <person name="Bezanilla M."/>
            <person name="Blankenship R."/>
            <person name="Cho S.H."/>
            <person name="Dutcher S."/>
            <person name="Estelle M."/>
            <person name="Fawcett J.A."/>
            <person name="Gundlach H."/>
            <person name="Hanada K."/>
            <person name="Heyl A."/>
            <person name="Hicks K.A."/>
            <person name="Hugh J."/>
            <person name="Lohr M."/>
            <person name="Mayer K."/>
            <person name="Melkozernov A."/>
            <person name="Murata T."/>
            <person name="Nelson D."/>
            <person name="Pils B."/>
            <person name="Prigge M."/>
            <person name="Reiss B."/>
            <person name="Renner T."/>
            <person name="Rombauts S."/>
            <person name="Rushton P."/>
            <person name="Sanderfoot A."/>
            <person name="Schween G."/>
            <person name="Shiu S.-H."/>
            <person name="Stueber K."/>
            <person name="Theodoulou F.L."/>
            <person name="Tu H."/>
            <person name="Van de Peer Y."/>
            <person name="Verrier P.J."/>
            <person name="Waters E."/>
            <person name="Wood A."/>
            <person name="Yang L."/>
            <person name="Cove D."/>
            <person name="Cuming A."/>
            <person name="Hasebe M."/>
            <person name="Lucas S."/>
            <person name="Mishler D.B."/>
            <person name="Reski R."/>
            <person name="Grigoriev I."/>
            <person name="Quatrano R.S."/>
            <person name="Boore J.L."/>
        </authorList>
    </citation>
    <scope>NUCLEOTIDE SEQUENCE [LARGE SCALE GENOMIC DNA]</scope>
    <source>
        <strain evidence="4 5">cv. Gransden 2004</strain>
    </source>
</reference>
<dbReference type="EMBL" id="ABEU02000020">
    <property type="status" value="NOT_ANNOTATED_CDS"/>
    <property type="molecule type" value="Genomic_DNA"/>
</dbReference>
<dbReference type="AlphaFoldDB" id="A0A7I4FD36"/>
<dbReference type="EnsemblPlants" id="Pp3c20_21880V3.1">
    <property type="protein sequence ID" value="Pp3c20_21880V3.1"/>
    <property type="gene ID" value="Pp3c20_21880"/>
</dbReference>
<dbReference type="GO" id="GO:0046872">
    <property type="term" value="F:metal ion binding"/>
    <property type="evidence" value="ECO:0007669"/>
    <property type="project" value="UniProtKB-KW"/>
</dbReference>
<accession>A0A7I4FD36</accession>
<dbReference type="GO" id="GO:0016114">
    <property type="term" value="P:terpenoid biosynthetic process"/>
    <property type="evidence" value="ECO:0007669"/>
    <property type="project" value="InterPro"/>
</dbReference>
<reference evidence="4 5" key="2">
    <citation type="journal article" date="2018" name="Plant J.">
        <title>The Physcomitrella patens chromosome-scale assembly reveals moss genome structure and evolution.</title>
        <authorList>
            <person name="Lang D."/>
            <person name="Ullrich K.K."/>
            <person name="Murat F."/>
            <person name="Fuchs J."/>
            <person name="Jenkins J."/>
            <person name="Haas F.B."/>
            <person name="Piednoel M."/>
            <person name="Gundlach H."/>
            <person name="Van Bel M."/>
            <person name="Meyberg R."/>
            <person name="Vives C."/>
            <person name="Morata J."/>
            <person name="Symeonidi A."/>
            <person name="Hiss M."/>
            <person name="Muchero W."/>
            <person name="Kamisugi Y."/>
            <person name="Saleh O."/>
            <person name="Blanc G."/>
            <person name="Decker E.L."/>
            <person name="van Gessel N."/>
            <person name="Grimwood J."/>
            <person name="Hayes R.D."/>
            <person name="Graham S.W."/>
            <person name="Gunter L.E."/>
            <person name="McDaniel S.F."/>
            <person name="Hoernstein S.N.W."/>
            <person name="Larsson A."/>
            <person name="Li F.W."/>
            <person name="Perroud P.F."/>
            <person name="Phillips J."/>
            <person name="Ranjan P."/>
            <person name="Rokshar D.S."/>
            <person name="Rothfels C.J."/>
            <person name="Schneider L."/>
            <person name="Shu S."/>
            <person name="Stevenson D.W."/>
            <person name="Thummler F."/>
            <person name="Tillich M."/>
            <person name="Villarreal Aguilar J.C."/>
            <person name="Widiez T."/>
            <person name="Wong G.K."/>
            <person name="Wymore A."/>
            <person name="Zhang Y."/>
            <person name="Zimmer A.D."/>
            <person name="Quatrano R.S."/>
            <person name="Mayer K.F.X."/>
            <person name="Goodstein D."/>
            <person name="Casacuberta J.M."/>
            <person name="Vandepoele K."/>
            <person name="Reski R."/>
            <person name="Cuming A.C."/>
            <person name="Tuskan G.A."/>
            <person name="Maumus F."/>
            <person name="Salse J."/>
            <person name="Schmutz J."/>
            <person name="Rensing S.A."/>
        </authorList>
    </citation>
    <scope>NUCLEOTIDE SEQUENCE [LARGE SCALE GENOMIC DNA]</scope>
    <source>
        <strain evidence="4 5">cv. Gransden 2004</strain>
    </source>
</reference>
<evidence type="ECO:0000313" key="4">
    <source>
        <dbReference type="EnsemblPlants" id="Pp3c20_21880V3.1"/>
    </source>
</evidence>
<name>A0A7I4FD36_PHYPA</name>
<dbReference type="Gene3D" id="1.10.600.10">
    <property type="entry name" value="Farnesyl Diphosphate Synthase"/>
    <property type="match status" value="2"/>
</dbReference>
<dbReference type="InParanoid" id="A0A7I4FD36"/>
<dbReference type="Pfam" id="PF19086">
    <property type="entry name" value="Terpene_syn_C_2"/>
    <property type="match status" value="1"/>
</dbReference>
<dbReference type="Gramene" id="Pp3c20_21880V3.1">
    <property type="protein sequence ID" value="Pp3c20_21880V3.1"/>
    <property type="gene ID" value="Pp3c20_21880"/>
</dbReference>
<dbReference type="SUPFAM" id="SSF48576">
    <property type="entry name" value="Terpenoid synthases"/>
    <property type="match status" value="1"/>
</dbReference>
<evidence type="ECO:0000256" key="3">
    <source>
        <dbReference type="ARBA" id="ARBA00022842"/>
    </source>
</evidence>
<evidence type="ECO:0008006" key="6">
    <source>
        <dbReference type="Google" id="ProtNLM"/>
    </source>
</evidence>
<dbReference type="PANTHER" id="PTHR31739">
    <property type="entry name" value="ENT-COPALYL DIPHOSPHATE SYNTHASE, CHLOROPLASTIC"/>
    <property type="match status" value="1"/>
</dbReference>
<organism evidence="4 5">
    <name type="scientific">Physcomitrium patens</name>
    <name type="common">Spreading-leaved earth moss</name>
    <name type="synonym">Physcomitrella patens</name>
    <dbReference type="NCBI Taxonomy" id="3218"/>
    <lineage>
        <taxon>Eukaryota</taxon>
        <taxon>Viridiplantae</taxon>
        <taxon>Streptophyta</taxon>
        <taxon>Embryophyta</taxon>
        <taxon>Bryophyta</taxon>
        <taxon>Bryophytina</taxon>
        <taxon>Bryopsida</taxon>
        <taxon>Funariidae</taxon>
        <taxon>Funariales</taxon>
        <taxon>Funariaceae</taxon>
        <taxon>Physcomitrium</taxon>
    </lineage>
</organism>
<proteinExistence type="predicted"/>
<evidence type="ECO:0000313" key="5">
    <source>
        <dbReference type="Proteomes" id="UP000006727"/>
    </source>
</evidence>
<reference evidence="4" key="3">
    <citation type="submission" date="2020-12" db="UniProtKB">
        <authorList>
            <consortium name="EnsemblPlants"/>
        </authorList>
    </citation>
    <scope>IDENTIFICATION</scope>
</reference>
<evidence type="ECO:0000256" key="1">
    <source>
        <dbReference type="ARBA" id="ARBA00001946"/>
    </source>
</evidence>
<sequence>MPAVTNKVFLKLAKADFNMCQALQKKELERVIKWNASCHFKDLDFARQKSVECYFAGPAVRTWNPKLINGLPDQAKILFMGLYKTVNTIAEEAFVAQKRDVHHHFKHYVSLSAYTSLQYKRVCFVPLSIEQALFFVGQRLDEDVLDSYDYHNVMHLVNRIGRILNDIQGRKREANQGKKLCVQMYMEEHPCVPSEAMAIAHLQELVDNSMQQLTYEVLRFIAVPKSCKRIHLNMAKIMHAFYKDTDRFSSLTAMAGFVKKVLFEPVPE</sequence>
<keyword evidence="5" id="KW-1185">Reference proteome</keyword>
<evidence type="ECO:0000256" key="2">
    <source>
        <dbReference type="ARBA" id="ARBA00022723"/>
    </source>
</evidence>
<dbReference type="Proteomes" id="UP000006727">
    <property type="component" value="Chromosome 20"/>
</dbReference>
<dbReference type="GO" id="GO:0010333">
    <property type="term" value="F:terpene synthase activity"/>
    <property type="evidence" value="ECO:0007669"/>
    <property type="project" value="InterPro"/>
</dbReference>
<keyword evidence="3" id="KW-0460">Magnesium</keyword>
<dbReference type="InterPro" id="IPR050148">
    <property type="entry name" value="Terpene_synthase-like"/>
</dbReference>
<keyword evidence="2" id="KW-0479">Metal-binding</keyword>
<comment type="cofactor">
    <cofactor evidence="1">
        <name>Mg(2+)</name>
        <dbReference type="ChEBI" id="CHEBI:18420"/>
    </cofactor>
</comment>
<protein>
    <recommendedName>
        <fullName evidence="6">Terpene synthase metal-binding domain-containing protein</fullName>
    </recommendedName>
</protein>
<dbReference type="SMR" id="A0A7I4FD36"/>
<dbReference type="InterPro" id="IPR008949">
    <property type="entry name" value="Isoprenoid_synthase_dom_sf"/>
</dbReference>
<dbReference type="PANTHER" id="PTHR31739:SF4">
    <property type="entry name" value="ENT-COPALYL DIPHOSPHATE SYNTHASE, CHLOROPLASTIC"/>
    <property type="match status" value="1"/>
</dbReference>